<feature type="compositionally biased region" description="Basic and acidic residues" evidence="4">
    <location>
        <begin position="38"/>
        <end position="48"/>
    </location>
</feature>
<proteinExistence type="predicted"/>
<keyword evidence="1" id="KW-0677">Repeat</keyword>
<dbReference type="InterPro" id="IPR002110">
    <property type="entry name" value="Ankyrin_rpt"/>
</dbReference>
<evidence type="ECO:0000256" key="5">
    <source>
        <dbReference type="SAM" id="SignalP"/>
    </source>
</evidence>
<feature type="chain" id="PRO_5043975301" evidence="5">
    <location>
        <begin position="22"/>
        <end position="327"/>
    </location>
</feature>
<feature type="compositionally biased region" description="Polar residues" evidence="4">
    <location>
        <begin position="61"/>
        <end position="79"/>
    </location>
</feature>
<feature type="signal peptide" evidence="5">
    <location>
        <begin position="1"/>
        <end position="21"/>
    </location>
</feature>
<dbReference type="PANTHER" id="PTHR24136">
    <property type="entry name" value="SOWAH (DROSOPHILA) HOMOLOG"/>
    <property type="match status" value="1"/>
</dbReference>
<evidence type="ECO:0000256" key="3">
    <source>
        <dbReference type="PROSITE-ProRule" id="PRU00023"/>
    </source>
</evidence>
<protein>
    <submittedName>
        <fullName evidence="6">Ankyrin repeat domain-containing protein</fullName>
    </submittedName>
</protein>
<gene>
    <name evidence="6" type="ORF">ABS861_00335</name>
</gene>
<feature type="repeat" description="ANK" evidence="3">
    <location>
        <begin position="236"/>
        <end position="268"/>
    </location>
</feature>
<dbReference type="GO" id="GO:0016567">
    <property type="term" value="P:protein ubiquitination"/>
    <property type="evidence" value="ECO:0007669"/>
    <property type="project" value="TreeGrafter"/>
</dbReference>
<dbReference type="SUPFAM" id="SSF48403">
    <property type="entry name" value="Ankyrin repeat"/>
    <property type="match status" value="1"/>
</dbReference>
<dbReference type="PROSITE" id="PS50088">
    <property type="entry name" value="ANK_REPEAT"/>
    <property type="match status" value="1"/>
</dbReference>
<feature type="compositionally biased region" description="Basic and acidic residues" evidence="4">
    <location>
        <begin position="97"/>
        <end position="109"/>
    </location>
</feature>
<dbReference type="Pfam" id="PF12796">
    <property type="entry name" value="Ank_2"/>
    <property type="match status" value="1"/>
</dbReference>
<evidence type="ECO:0000256" key="1">
    <source>
        <dbReference type="ARBA" id="ARBA00022737"/>
    </source>
</evidence>
<keyword evidence="2 3" id="KW-0040">ANK repeat</keyword>
<evidence type="ECO:0000256" key="4">
    <source>
        <dbReference type="SAM" id="MobiDB-lite"/>
    </source>
</evidence>
<dbReference type="AlphaFoldDB" id="A0AAU7YJ24"/>
<organism evidence="6">
    <name type="scientific">Wolbachia endosymbiont of Oeneis ivallda</name>
    <dbReference type="NCBI Taxonomy" id="3171168"/>
    <lineage>
        <taxon>Bacteria</taxon>
        <taxon>Pseudomonadati</taxon>
        <taxon>Pseudomonadota</taxon>
        <taxon>Alphaproteobacteria</taxon>
        <taxon>Rickettsiales</taxon>
        <taxon>Anaplasmataceae</taxon>
        <taxon>Wolbachieae</taxon>
        <taxon>Wolbachia</taxon>
    </lineage>
</organism>
<dbReference type="EMBL" id="CP158587">
    <property type="protein sequence ID" value="XCA33903.1"/>
    <property type="molecule type" value="Genomic_DNA"/>
</dbReference>
<dbReference type="GO" id="GO:0045732">
    <property type="term" value="P:positive regulation of protein catabolic process"/>
    <property type="evidence" value="ECO:0007669"/>
    <property type="project" value="TreeGrafter"/>
</dbReference>
<dbReference type="InterPro" id="IPR036770">
    <property type="entry name" value="Ankyrin_rpt-contain_sf"/>
</dbReference>
<evidence type="ECO:0000313" key="6">
    <source>
        <dbReference type="EMBL" id="XCA33903.1"/>
    </source>
</evidence>
<name>A0AAU7YJ24_9RICK</name>
<reference evidence="6" key="1">
    <citation type="submission" date="2024-06" db="EMBL/GenBank/DDBJ databases">
        <title>Genome assembly of the Oeneis chryxus ivallda.</title>
        <authorList>
            <person name="MacDonald Z."/>
            <person name="Shaffer H.B."/>
            <person name="Gillespie T."/>
            <person name="Marimuthu M.P.A."/>
            <person name="Nguyen O."/>
            <person name="Fairbairn C.W."/>
            <person name="Seligmann W.E."/>
            <person name="Escalona M."/>
            <person name="Miller C."/>
            <person name="Toffelmier E."/>
        </authorList>
    </citation>
    <scope>NUCLEOTIDE SEQUENCE</scope>
    <source>
        <strain evidence="6">CCGP_102_HBS-TG_Oc004</strain>
    </source>
</reference>
<dbReference type="PANTHER" id="PTHR24136:SF15">
    <property type="entry name" value="ANK_REP_REGION DOMAIN-CONTAINING PROTEIN"/>
    <property type="match status" value="1"/>
</dbReference>
<evidence type="ECO:0000256" key="2">
    <source>
        <dbReference type="ARBA" id="ARBA00023043"/>
    </source>
</evidence>
<keyword evidence="5" id="KW-0732">Signal</keyword>
<feature type="region of interest" description="Disordered" evidence="4">
    <location>
        <begin position="23"/>
        <end position="157"/>
    </location>
</feature>
<accession>A0AAU7YJ24</accession>
<dbReference type="Gene3D" id="1.25.40.20">
    <property type="entry name" value="Ankyrin repeat-containing domain"/>
    <property type="match status" value="1"/>
</dbReference>
<dbReference type="InterPro" id="IPR051573">
    <property type="entry name" value="Ankyrin-SOCS_box_domain"/>
</dbReference>
<dbReference type="SMART" id="SM00248">
    <property type="entry name" value="ANK"/>
    <property type="match status" value="2"/>
</dbReference>
<dbReference type="PROSITE" id="PS50297">
    <property type="entry name" value="ANK_REP_REGION"/>
    <property type="match status" value="1"/>
</dbReference>
<sequence length="327" mass="37551">MKNTLYFILLVAIFLSSNLLAAEQPEENKNESSINQEDVSKSNTDAEKTSPLLGELKESTDPTNVINEEVPSSNQTNLQSEEETNIKDTKALTSPLSEEKKEEPEEKKISHNNQTNLQPEEEISKKDTELSTSQLTEKKKEEQPDNITPVNKKNEESEKWTKLNKEIKKHKSKSIYKRQYDSLNEHLPKTIFTDDYSKQFFYCIKKGNLICLRGVINKLEKIGLTIQEILRFRNKLGDTPLIYAVKQGQIDTVRFLLLQGADPRVVDNNFKSPIDIAIEKKQIDIINAIAEMMPYLLEDKEINNEEDSEMYNFAIKTKESTCDAKDN</sequence>